<accession>A0A090XE83</accession>
<evidence type="ECO:0000313" key="2">
    <source>
        <dbReference type="EMBL" id="JAC92418.1"/>
    </source>
</evidence>
<reference evidence="2" key="1">
    <citation type="journal article" date="2015" name="PLoS Negl. Trop. Dis.">
        <title>Deep Sequencing Analysis of the Ixodes ricinus Haemocytome.</title>
        <authorList>
            <person name="Kotsyfakis M."/>
            <person name="Kopacek P."/>
            <person name="Franta Z."/>
            <person name="Pedra J.H."/>
            <person name="Ribeiro J.M."/>
        </authorList>
    </citation>
    <scope>NUCLEOTIDE SEQUENCE</scope>
</reference>
<organism evidence="2">
    <name type="scientific">Ixodes ricinus</name>
    <name type="common">Common tick</name>
    <name type="synonym">Acarus ricinus</name>
    <dbReference type="NCBI Taxonomy" id="34613"/>
    <lineage>
        <taxon>Eukaryota</taxon>
        <taxon>Metazoa</taxon>
        <taxon>Ecdysozoa</taxon>
        <taxon>Arthropoda</taxon>
        <taxon>Chelicerata</taxon>
        <taxon>Arachnida</taxon>
        <taxon>Acari</taxon>
        <taxon>Parasitiformes</taxon>
        <taxon>Ixodida</taxon>
        <taxon>Ixodoidea</taxon>
        <taxon>Ixodidae</taxon>
        <taxon>Ixodinae</taxon>
        <taxon>Ixodes</taxon>
    </lineage>
</organism>
<dbReference type="AlphaFoldDB" id="A0A090XE83"/>
<feature type="signal peptide" evidence="1">
    <location>
        <begin position="1"/>
        <end position="19"/>
    </location>
</feature>
<sequence length="151" mass="17258">MLAATIFTVIITTFGQITCAEVPYLLEMSETKEFDDPGIFVGLHLPVYKWKRSRRQHVLGDVTMMVPCVWIFKVVTLKSSITLGLAETENAFNIKEANIEEVWRKLPETQGQFHDCNPKSNATPVGKCMHICKEICSKWKVWIFLRDLPGL</sequence>
<name>A0A090XE83_IXORI</name>
<dbReference type="EMBL" id="GBIH01002292">
    <property type="protein sequence ID" value="JAC92418.1"/>
    <property type="molecule type" value="mRNA"/>
</dbReference>
<proteinExistence type="evidence at transcript level"/>
<evidence type="ECO:0000256" key="1">
    <source>
        <dbReference type="SAM" id="SignalP"/>
    </source>
</evidence>
<feature type="chain" id="PRO_5001866822" evidence="1">
    <location>
        <begin position="20"/>
        <end position="151"/>
    </location>
</feature>
<protein>
    <submittedName>
        <fullName evidence="2">Putative secreted protein</fullName>
    </submittedName>
</protein>
<keyword evidence="1" id="KW-0732">Signal</keyword>